<evidence type="ECO:0000256" key="5">
    <source>
        <dbReference type="ARBA" id="ARBA00022833"/>
    </source>
</evidence>
<evidence type="ECO:0000313" key="12">
    <source>
        <dbReference type="EMBL" id="OTG15604.1"/>
    </source>
</evidence>
<evidence type="ECO:0000256" key="1">
    <source>
        <dbReference type="ARBA" id="ARBA00004123"/>
    </source>
</evidence>
<sequence>MLLLNTPSDKLPPCDICQEKTTFIFCVEDRALFCRDCDEPIHSAGSLAANHQRVLATRIRVALGSGCSGVWSEKIKYEMP</sequence>
<dbReference type="GO" id="GO:0005634">
    <property type="term" value="C:nucleus"/>
    <property type="evidence" value="ECO:0007669"/>
    <property type="project" value="UniProtKB-SubCell"/>
</dbReference>
<keyword evidence="8" id="KW-0539">Nucleus</keyword>
<dbReference type="SMART" id="SM00336">
    <property type="entry name" value="BBOX"/>
    <property type="match status" value="1"/>
</dbReference>
<evidence type="ECO:0000256" key="2">
    <source>
        <dbReference type="ARBA" id="ARBA00022723"/>
    </source>
</evidence>
<comment type="subcellular location">
    <subcellularLocation>
        <location evidence="1">Nucleus</location>
    </subcellularLocation>
</comment>
<evidence type="ECO:0000256" key="3">
    <source>
        <dbReference type="ARBA" id="ARBA00022737"/>
    </source>
</evidence>
<proteinExistence type="predicted"/>
<reference evidence="12" key="2">
    <citation type="submission" date="2017-02" db="EMBL/GenBank/DDBJ databases">
        <title>Sunflower complete genome.</title>
        <authorList>
            <person name="Langlade N."/>
            <person name="Munos S."/>
        </authorList>
    </citation>
    <scope>NUCLEOTIDE SEQUENCE [LARGE SCALE GENOMIC DNA]</scope>
    <source>
        <tissue evidence="12">Leaves</tissue>
    </source>
</reference>
<dbReference type="PANTHER" id="PTHR31832">
    <property type="entry name" value="B-BOX ZINC FINGER PROTEIN 22"/>
    <property type="match status" value="1"/>
</dbReference>
<name>A0A251TXH6_HELAN</name>
<dbReference type="Gramene" id="mRNA:HanXRQr2_Chr09g0395301">
    <property type="protein sequence ID" value="CDS:HanXRQr2_Chr09g0395301.1"/>
    <property type="gene ID" value="HanXRQr2_Chr09g0395301"/>
</dbReference>
<reference evidence="11" key="3">
    <citation type="submission" date="2020-06" db="EMBL/GenBank/DDBJ databases">
        <title>Helianthus annuus Genome sequencing and assembly Release 2.</title>
        <authorList>
            <person name="Gouzy J."/>
            <person name="Langlade N."/>
            <person name="Munos S."/>
        </authorList>
    </citation>
    <scope>NUCLEOTIDE SEQUENCE</scope>
    <source>
        <tissue evidence="11">Leaves</tissue>
    </source>
</reference>
<keyword evidence="4 9" id="KW-0863">Zinc-finger</keyword>
<evidence type="ECO:0000256" key="7">
    <source>
        <dbReference type="ARBA" id="ARBA00023163"/>
    </source>
</evidence>
<evidence type="ECO:0000313" key="11">
    <source>
        <dbReference type="EMBL" id="KAF5791482.1"/>
    </source>
</evidence>
<keyword evidence="2" id="KW-0479">Metal-binding</keyword>
<keyword evidence="7" id="KW-0804">Transcription</keyword>
<keyword evidence="3" id="KW-0677">Repeat</keyword>
<evidence type="ECO:0000313" key="13">
    <source>
        <dbReference type="Proteomes" id="UP000215914"/>
    </source>
</evidence>
<reference evidence="11 13" key="1">
    <citation type="journal article" date="2017" name="Nature">
        <title>The sunflower genome provides insights into oil metabolism, flowering and Asterid evolution.</title>
        <authorList>
            <person name="Badouin H."/>
            <person name="Gouzy J."/>
            <person name="Grassa C.J."/>
            <person name="Murat F."/>
            <person name="Staton S.E."/>
            <person name="Cottret L."/>
            <person name="Lelandais-Briere C."/>
            <person name="Owens G.L."/>
            <person name="Carrere S."/>
            <person name="Mayjonade B."/>
            <person name="Legrand L."/>
            <person name="Gill N."/>
            <person name="Kane N.C."/>
            <person name="Bowers J.E."/>
            <person name="Hubner S."/>
            <person name="Bellec A."/>
            <person name="Berard A."/>
            <person name="Berges H."/>
            <person name="Blanchet N."/>
            <person name="Boniface M.C."/>
            <person name="Brunel D."/>
            <person name="Catrice O."/>
            <person name="Chaidir N."/>
            <person name="Claudel C."/>
            <person name="Donnadieu C."/>
            <person name="Faraut T."/>
            <person name="Fievet G."/>
            <person name="Helmstetter N."/>
            <person name="King M."/>
            <person name="Knapp S.J."/>
            <person name="Lai Z."/>
            <person name="Le Paslier M.C."/>
            <person name="Lippi Y."/>
            <person name="Lorenzon L."/>
            <person name="Mandel J.R."/>
            <person name="Marage G."/>
            <person name="Marchand G."/>
            <person name="Marquand E."/>
            <person name="Bret-Mestries E."/>
            <person name="Morien E."/>
            <person name="Nambeesan S."/>
            <person name="Nguyen T."/>
            <person name="Pegot-Espagnet P."/>
            <person name="Pouilly N."/>
            <person name="Raftis F."/>
            <person name="Sallet E."/>
            <person name="Schiex T."/>
            <person name="Thomas J."/>
            <person name="Vandecasteele C."/>
            <person name="Vares D."/>
            <person name="Vear F."/>
            <person name="Vautrin S."/>
            <person name="Crespi M."/>
            <person name="Mangin B."/>
            <person name="Burke J.M."/>
            <person name="Salse J."/>
            <person name="Munos S."/>
            <person name="Vincourt P."/>
            <person name="Rieseberg L.H."/>
            <person name="Langlade N.B."/>
        </authorList>
    </citation>
    <scope>NUCLEOTIDE SEQUENCE [LARGE SCALE GENOMIC DNA]</scope>
    <source>
        <strain evidence="13">cv. SF193</strain>
        <tissue evidence="11">Leaves</tissue>
    </source>
</reference>
<dbReference type="InterPro" id="IPR000315">
    <property type="entry name" value="Znf_B-box"/>
</dbReference>
<evidence type="ECO:0000256" key="6">
    <source>
        <dbReference type="ARBA" id="ARBA00023015"/>
    </source>
</evidence>
<dbReference type="InterPro" id="IPR051979">
    <property type="entry name" value="B-box_zinc_finger"/>
</dbReference>
<protein>
    <submittedName>
        <fullName evidence="12">Putative B-box-type zinc finger</fullName>
    </submittedName>
    <submittedName>
        <fullName evidence="11">Transcription factor interactor and regulator Znf-B family</fullName>
    </submittedName>
</protein>
<dbReference type="Proteomes" id="UP000215914">
    <property type="component" value="Chromosome 9"/>
</dbReference>
<keyword evidence="6" id="KW-0805">Transcription regulation</keyword>
<keyword evidence="13" id="KW-1185">Reference proteome</keyword>
<dbReference type="PANTHER" id="PTHR31832:SF41">
    <property type="entry name" value="B-BOX ZINC FINGER PROTEIN 24"/>
    <property type="match status" value="1"/>
</dbReference>
<dbReference type="GO" id="GO:0008270">
    <property type="term" value="F:zinc ion binding"/>
    <property type="evidence" value="ECO:0007669"/>
    <property type="project" value="UniProtKB-KW"/>
</dbReference>
<dbReference type="EMBL" id="MNCJ02000324">
    <property type="protein sequence ID" value="KAF5791482.1"/>
    <property type="molecule type" value="Genomic_DNA"/>
</dbReference>
<evidence type="ECO:0000256" key="9">
    <source>
        <dbReference type="PROSITE-ProRule" id="PRU00024"/>
    </source>
</evidence>
<dbReference type="STRING" id="4232.A0A251TXH6"/>
<dbReference type="PROSITE" id="PS50119">
    <property type="entry name" value="ZF_BBOX"/>
    <property type="match status" value="1"/>
</dbReference>
<feature type="domain" description="B box-type" evidence="10">
    <location>
        <begin position="9"/>
        <end position="56"/>
    </location>
</feature>
<gene>
    <name evidence="12" type="ORF">HannXRQ_Chr09g0262201</name>
    <name evidence="11" type="ORF">HanXRQr2_Chr09g0395301</name>
</gene>
<dbReference type="InParanoid" id="A0A251TXH6"/>
<evidence type="ECO:0000259" key="10">
    <source>
        <dbReference type="PROSITE" id="PS50119"/>
    </source>
</evidence>
<dbReference type="AlphaFoldDB" id="A0A251TXH6"/>
<accession>A0A251TXH6</accession>
<evidence type="ECO:0000256" key="4">
    <source>
        <dbReference type="ARBA" id="ARBA00022771"/>
    </source>
</evidence>
<dbReference type="EMBL" id="CM007898">
    <property type="protein sequence ID" value="OTG15604.1"/>
    <property type="molecule type" value="Genomic_DNA"/>
</dbReference>
<organism evidence="12 13">
    <name type="scientific">Helianthus annuus</name>
    <name type="common">Common sunflower</name>
    <dbReference type="NCBI Taxonomy" id="4232"/>
    <lineage>
        <taxon>Eukaryota</taxon>
        <taxon>Viridiplantae</taxon>
        <taxon>Streptophyta</taxon>
        <taxon>Embryophyta</taxon>
        <taxon>Tracheophyta</taxon>
        <taxon>Spermatophyta</taxon>
        <taxon>Magnoliopsida</taxon>
        <taxon>eudicotyledons</taxon>
        <taxon>Gunneridae</taxon>
        <taxon>Pentapetalae</taxon>
        <taxon>asterids</taxon>
        <taxon>campanulids</taxon>
        <taxon>Asterales</taxon>
        <taxon>Asteraceae</taxon>
        <taxon>Asteroideae</taxon>
        <taxon>Heliantheae alliance</taxon>
        <taxon>Heliantheae</taxon>
        <taxon>Helianthus</taxon>
    </lineage>
</organism>
<dbReference type="CDD" id="cd19821">
    <property type="entry name" value="Bbox1_BBX-like"/>
    <property type="match status" value="1"/>
</dbReference>
<dbReference type="InterPro" id="IPR049808">
    <property type="entry name" value="CONSTANS-like_Bbox1"/>
</dbReference>
<evidence type="ECO:0000256" key="8">
    <source>
        <dbReference type="ARBA" id="ARBA00023242"/>
    </source>
</evidence>
<dbReference type="SUPFAM" id="SSF57845">
    <property type="entry name" value="B-box zinc-binding domain"/>
    <property type="match status" value="1"/>
</dbReference>
<keyword evidence="5" id="KW-0862">Zinc</keyword>
<dbReference type="Pfam" id="PF00643">
    <property type="entry name" value="zf-B_box"/>
    <property type="match status" value="1"/>
</dbReference>